<evidence type="ECO:0000256" key="1">
    <source>
        <dbReference type="ARBA" id="ARBA00022553"/>
    </source>
</evidence>
<dbReference type="SUPFAM" id="SSF46894">
    <property type="entry name" value="C-terminal effector domain of the bipartite response regulators"/>
    <property type="match status" value="1"/>
</dbReference>
<organism evidence="8 9">
    <name type="scientific">Lentzea alba</name>
    <dbReference type="NCBI Taxonomy" id="2714351"/>
    <lineage>
        <taxon>Bacteria</taxon>
        <taxon>Bacillati</taxon>
        <taxon>Actinomycetota</taxon>
        <taxon>Actinomycetes</taxon>
        <taxon>Pseudonocardiales</taxon>
        <taxon>Pseudonocardiaceae</taxon>
        <taxon>Lentzea</taxon>
    </lineage>
</organism>
<evidence type="ECO:0000256" key="2">
    <source>
        <dbReference type="ARBA" id="ARBA00023015"/>
    </source>
</evidence>
<keyword evidence="2" id="KW-0805">Transcription regulation</keyword>
<dbReference type="GO" id="GO:0000160">
    <property type="term" value="P:phosphorelay signal transduction system"/>
    <property type="evidence" value="ECO:0007669"/>
    <property type="project" value="InterPro"/>
</dbReference>
<dbReference type="AlphaFoldDB" id="A0A7C9VV52"/>
<dbReference type="CDD" id="cd06170">
    <property type="entry name" value="LuxR_C_like"/>
    <property type="match status" value="1"/>
</dbReference>
<dbReference type="CDD" id="cd17535">
    <property type="entry name" value="REC_NarL-like"/>
    <property type="match status" value="1"/>
</dbReference>
<evidence type="ECO:0000256" key="4">
    <source>
        <dbReference type="ARBA" id="ARBA00023163"/>
    </source>
</evidence>
<keyword evidence="4" id="KW-0804">Transcription</keyword>
<dbReference type="SMART" id="SM00421">
    <property type="entry name" value="HTH_LUXR"/>
    <property type="match status" value="1"/>
</dbReference>
<keyword evidence="9" id="KW-1185">Reference proteome</keyword>
<evidence type="ECO:0000259" key="7">
    <source>
        <dbReference type="PROSITE" id="PS50110"/>
    </source>
</evidence>
<dbReference type="PANTHER" id="PTHR43214">
    <property type="entry name" value="TWO-COMPONENT RESPONSE REGULATOR"/>
    <property type="match status" value="1"/>
</dbReference>
<dbReference type="PANTHER" id="PTHR43214:SF24">
    <property type="entry name" value="TRANSCRIPTIONAL REGULATORY PROTEIN NARL-RELATED"/>
    <property type="match status" value="1"/>
</dbReference>
<dbReference type="InterPro" id="IPR001789">
    <property type="entry name" value="Sig_transdc_resp-reg_receiver"/>
</dbReference>
<reference evidence="8 9" key="1">
    <citation type="submission" date="2020-03" db="EMBL/GenBank/DDBJ databases">
        <title>Isolation and identification of active actinomycetes.</title>
        <authorList>
            <person name="Sun X."/>
        </authorList>
    </citation>
    <scope>NUCLEOTIDE SEQUENCE [LARGE SCALE GENOMIC DNA]</scope>
    <source>
        <strain evidence="8 9">NEAU-D13</strain>
    </source>
</reference>
<feature type="modified residue" description="4-aspartylphosphate" evidence="5">
    <location>
        <position position="76"/>
    </location>
</feature>
<dbReference type="InterPro" id="IPR000792">
    <property type="entry name" value="Tscrpt_reg_LuxR_C"/>
</dbReference>
<comment type="caution">
    <text evidence="8">The sequence shown here is derived from an EMBL/GenBank/DDBJ whole genome shotgun (WGS) entry which is preliminary data.</text>
</comment>
<feature type="domain" description="Response regulatory" evidence="7">
    <location>
        <begin position="25"/>
        <end position="139"/>
    </location>
</feature>
<evidence type="ECO:0000313" key="9">
    <source>
        <dbReference type="Proteomes" id="UP000481360"/>
    </source>
</evidence>
<dbReference type="InterPro" id="IPR058245">
    <property type="entry name" value="NreC/VraR/RcsB-like_REC"/>
</dbReference>
<keyword evidence="3" id="KW-0238">DNA-binding</keyword>
<dbReference type="PRINTS" id="PR00038">
    <property type="entry name" value="HTHLUXR"/>
</dbReference>
<sequence>MTRTVPIRVTLRNSHSTYGGFVPVRVLLVDDHEVVRRGLREMLDDEADISVIAEAGSVDEAVTRARATPPDVAVVDVQLPDGSGVDLCRSLRDLGIRCLVLTAFDDEEALVGAIMAGASGYLLKQVRGQDVVTAVREVAAGRSLLDPATTSRVLERMRNPAPVGLTDQEQRVLELIGEGLTNRQIGERLFLAEKTVKNYVTSVLSKLGMERRTQAAAWVAKRGRTR</sequence>
<name>A0A7C9VV52_9PSEU</name>
<dbReference type="Proteomes" id="UP000481360">
    <property type="component" value="Unassembled WGS sequence"/>
</dbReference>
<dbReference type="PROSITE" id="PS50043">
    <property type="entry name" value="HTH_LUXR_2"/>
    <property type="match status" value="1"/>
</dbReference>
<dbReference type="EMBL" id="JAAMPJ010000006">
    <property type="protein sequence ID" value="NGY61696.1"/>
    <property type="molecule type" value="Genomic_DNA"/>
</dbReference>
<evidence type="ECO:0000256" key="5">
    <source>
        <dbReference type="PROSITE-ProRule" id="PRU00169"/>
    </source>
</evidence>
<protein>
    <submittedName>
        <fullName evidence="8">Response regulator transcription factor</fullName>
    </submittedName>
</protein>
<dbReference type="Pfam" id="PF00072">
    <property type="entry name" value="Response_reg"/>
    <property type="match status" value="1"/>
</dbReference>
<evidence type="ECO:0000256" key="3">
    <source>
        <dbReference type="ARBA" id="ARBA00023125"/>
    </source>
</evidence>
<dbReference type="GO" id="GO:0003677">
    <property type="term" value="F:DNA binding"/>
    <property type="evidence" value="ECO:0007669"/>
    <property type="project" value="UniProtKB-KW"/>
</dbReference>
<dbReference type="Gene3D" id="3.40.50.2300">
    <property type="match status" value="1"/>
</dbReference>
<accession>A0A7C9VV52</accession>
<dbReference type="Pfam" id="PF00196">
    <property type="entry name" value="GerE"/>
    <property type="match status" value="1"/>
</dbReference>
<dbReference type="GO" id="GO:0006355">
    <property type="term" value="P:regulation of DNA-templated transcription"/>
    <property type="evidence" value="ECO:0007669"/>
    <property type="project" value="InterPro"/>
</dbReference>
<dbReference type="PROSITE" id="PS50110">
    <property type="entry name" value="RESPONSE_REGULATORY"/>
    <property type="match status" value="1"/>
</dbReference>
<dbReference type="InterPro" id="IPR011006">
    <property type="entry name" value="CheY-like_superfamily"/>
</dbReference>
<evidence type="ECO:0000313" key="8">
    <source>
        <dbReference type="EMBL" id="NGY61696.1"/>
    </source>
</evidence>
<dbReference type="SMART" id="SM00448">
    <property type="entry name" value="REC"/>
    <property type="match status" value="1"/>
</dbReference>
<keyword evidence="1 5" id="KW-0597">Phosphoprotein</keyword>
<dbReference type="InterPro" id="IPR039420">
    <property type="entry name" value="WalR-like"/>
</dbReference>
<gene>
    <name evidence="8" type="ORF">G7043_22465</name>
</gene>
<feature type="domain" description="HTH luxR-type" evidence="6">
    <location>
        <begin position="158"/>
        <end position="223"/>
    </location>
</feature>
<proteinExistence type="predicted"/>
<dbReference type="PROSITE" id="PS00622">
    <property type="entry name" value="HTH_LUXR_1"/>
    <property type="match status" value="1"/>
</dbReference>
<dbReference type="InterPro" id="IPR016032">
    <property type="entry name" value="Sig_transdc_resp-reg_C-effctor"/>
</dbReference>
<evidence type="ECO:0000259" key="6">
    <source>
        <dbReference type="PROSITE" id="PS50043"/>
    </source>
</evidence>
<dbReference type="SUPFAM" id="SSF52172">
    <property type="entry name" value="CheY-like"/>
    <property type="match status" value="1"/>
</dbReference>